<evidence type="ECO:0000313" key="4">
    <source>
        <dbReference type="EMBL" id="RKS69290.1"/>
    </source>
</evidence>
<keyword evidence="1" id="KW-0472">Membrane</keyword>
<keyword evidence="1" id="KW-1133">Transmembrane helix</keyword>
<dbReference type="InterPro" id="IPR029787">
    <property type="entry name" value="Nucleotide_cyclase"/>
</dbReference>
<feature type="domain" description="EAL" evidence="2">
    <location>
        <begin position="497"/>
        <end position="747"/>
    </location>
</feature>
<feature type="transmembrane region" description="Helical" evidence="1">
    <location>
        <begin position="270"/>
        <end position="290"/>
    </location>
</feature>
<protein>
    <submittedName>
        <fullName evidence="4">Diguanylate cyclase (GGDEF)-like protein</fullName>
    </submittedName>
</protein>
<feature type="transmembrane region" description="Helical" evidence="1">
    <location>
        <begin position="200"/>
        <end position="220"/>
    </location>
</feature>
<dbReference type="Pfam" id="PF00990">
    <property type="entry name" value="GGDEF"/>
    <property type="match status" value="1"/>
</dbReference>
<dbReference type="PANTHER" id="PTHR33121:SF70">
    <property type="entry name" value="SIGNALING PROTEIN YKOW"/>
    <property type="match status" value="1"/>
</dbReference>
<dbReference type="CDD" id="cd01949">
    <property type="entry name" value="GGDEF"/>
    <property type="match status" value="1"/>
</dbReference>
<dbReference type="PROSITE" id="PS50887">
    <property type="entry name" value="GGDEF"/>
    <property type="match status" value="1"/>
</dbReference>
<evidence type="ECO:0000256" key="1">
    <source>
        <dbReference type="SAM" id="Phobius"/>
    </source>
</evidence>
<feature type="transmembrane region" description="Helical" evidence="1">
    <location>
        <begin position="232"/>
        <end position="249"/>
    </location>
</feature>
<gene>
    <name evidence="4" type="ORF">CLV35_3467</name>
</gene>
<dbReference type="SMART" id="SM00267">
    <property type="entry name" value="GGDEF"/>
    <property type="match status" value="1"/>
</dbReference>
<feature type="transmembrane region" description="Helical" evidence="1">
    <location>
        <begin position="37"/>
        <end position="56"/>
    </location>
</feature>
<dbReference type="Proteomes" id="UP000281955">
    <property type="component" value="Unassembled WGS sequence"/>
</dbReference>
<keyword evidence="1" id="KW-0812">Transmembrane</keyword>
<sequence length="759" mass="78829">MPVRLVRRRPPSWALVLGAGLLAAAFLRLTPDGAAQAVHYLGTAVLPLVVAARSLHRRGVRSAGWWLVLAGAALESGGEVVWDVYDLVLDRSPFPSPGDGLFLLGQLTMLAGTLALAPPRAARRSGRGSGRAAYASPLAEVLVVGLTAGLLSWRYVVSPTLDGSQSALAQVISLAYPTLDVVLLAALARLAFEGATRHRAVLLLAASMAASLVADVAFALQDASGSYADGGWVDSCWLAGYVLAGVAALHPSAGTPLPQAPARVVTQRRLALVMGCGALGPVLLLVEGASRGSVRATGGVTVVVLLLVLYRSLTLLSAFERSAALAAHRSSHDALTGLANRRSFVELLGAELAAGRDAAVLRLDLDGFKAVNDAAGQLAGDEVLRETAHRVAELLAPGAVLARLAADEFGVLLAEPEPGAVEALADQLVERLRAPFVVEGQQFWLRASVGSATLASAGAGTDALMGAAALALLTARVRGGGRAVAHAPALDVEVGRRPLVAGRLQYAIEHDELEVHYQPLVDRAGAVVGAEALVRWRRAGRLVPPGDFLPAARSAGLMGALDTWVLDRALAQLARWRAQGRLDVHLAVNLSVASLERPGLVAEVVSALRAHGVPSSSLVLELTEEAAASGPGIRRRLADLRAAGIRIALDDFGTGYSSLAYLEGMPADVLKVAKELVDPLAEGAGGRVVQALVGLAHSYGLTVIAEGVEQEVQRERLTELEVDWFQGWLFGRPVPADALTALLGAASRRGPDLAAAAAN</sequence>
<dbReference type="SUPFAM" id="SSF55073">
    <property type="entry name" value="Nucleotide cyclase"/>
    <property type="match status" value="1"/>
</dbReference>
<dbReference type="EMBL" id="RBWV01000015">
    <property type="protein sequence ID" value="RKS69290.1"/>
    <property type="molecule type" value="Genomic_DNA"/>
</dbReference>
<dbReference type="InterPro" id="IPR000160">
    <property type="entry name" value="GGDEF_dom"/>
</dbReference>
<reference evidence="4 5" key="1">
    <citation type="submission" date="2018-10" db="EMBL/GenBank/DDBJ databases">
        <title>Genomic Encyclopedia of Archaeal and Bacterial Type Strains, Phase II (KMG-II): from individual species to whole genera.</title>
        <authorList>
            <person name="Goeker M."/>
        </authorList>
    </citation>
    <scope>NUCLEOTIDE SEQUENCE [LARGE SCALE GENOMIC DNA]</scope>
    <source>
        <strain evidence="4 5">RP-AC37</strain>
    </source>
</reference>
<feature type="transmembrane region" description="Helical" evidence="1">
    <location>
        <begin position="12"/>
        <end position="31"/>
    </location>
</feature>
<dbReference type="InterPro" id="IPR050706">
    <property type="entry name" value="Cyclic-di-GMP_PDE-like"/>
</dbReference>
<dbReference type="InParanoid" id="A0A420XL74"/>
<dbReference type="InterPro" id="IPR043128">
    <property type="entry name" value="Rev_trsase/Diguanyl_cyclase"/>
</dbReference>
<dbReference type="NCBIfam" id="TIGR00254">
    <property type="entry name" value="GGDEF"/>
    <property type="match status" value="1"/>
</dbReference>
<dbReference type="SMART" id="SM00052">
    <property type="entry name" value="EAL"/>
    <property type="match status" value="1"/>
</dbReference>
<keyword evidence="5" id="KW-1185">Reference proteome</keyword>
<dbReference type="PROSITE" id="PS50883">
    <property type="entry name" value="EAL"/>
    <property type="match status" value="1"/>
</dbReference>
<dbReference type="Gene3D" id="3.30.70.270">
    <property type="match status" value="1"/>
</dbReference>
<evidence type="ECO:0000313" key="5">
    <source>
        <dbReference type="Proteomes" id="UP000281955"/>
    </source>
</evidence>
<feature type="transmembrane region" description="Helical" evidence="1">
    <location>
        <begin position="102"/>
        <end position="122"/>
    </location>
</feature>
<dbReference type="Pfam" id="PF00563">
    <property type="entry name" value="EAL"/>
    <property type="match status" value="1"/>
</dbReference>
<dbReference type="Gene3D" id="3.20.20.450">
    <property type="entry name" value="EAL domain"/>
    <property type="match status" value="1"/>
</dbReference>
<feature type="transmembrane region" description="Helical" evidence="1">
    <location>
        <begin position="167"/>
        <end position="188"/>
    </location>
</feature>
<feature type="transmembrane region" description="Helical" evidence="1">
    <location>
        <begin position="134"/>
        <end position="155"/>
    </location>
</feature>
<proteinExistence type="predicted"/>
<feature type="transmembrane region" description="Helical" evidence="1">
    <location>
        <begin position="63"/>
        <end position="82"/>
    </location>
</feature>
<comment type="caution">
    <text evidence="4">The sequence shown here is derived from an EMBL/GenBank/DDBJ whole genome shotgun (WGS) entry which is preliminary data.</text>
</comment>
<dbReference type="CDD" id="cd01948">
    <property type="entry name" value="EAL"/>
    <property type="match status" value="1"/>
</dbReference>
<dbReference type="InterPro" id="IPR001633">
    <property type="entry name" value="EAL_dom"/>
</dbReference>
<dbReference type="InterPro" id="IPR035919">
    <property type="entry name" value="EAL_sf"/>
</dbReference>
<evidence type="ECO:0000259" key="3">
    <source>
        <dbReference type="PROSITE" id="PS50887"/>
    </source>
</evidence>
<dbReference type="GO" id="GO:0071111">
    <property type="term" value="F:cyclic-guanylate-specific phosphodiesterase activity"/>
    <property type="evidence" value="ECO:0007669"/>
    <property type="project" value="InterPro"/>
</dbReference>
<dbReference type="AlphaFoldDB" id="A0A420XL74"/>
<organism evidence="4 5">
    <name type="scientific">Motilibacter peucedani</name>
    <dbReference type="NCBI Taxonomy" id="598650"/>
    <lineage>
        <taxon>Bacteria</taxon>
        <taxon>Bacillati</taxon>
        <taxon>Actinomycetota</taxon>
        <taxon>Actinomycetes</taxon>
        <taxon>Motilibacterales</taxon>
        <taxon>Motilibacteraceae</taxon>
        <taxon>Motilibacter</taxon>
    </lineage>
</organism>
<evidence type="ECO:0000259" key="2">
    <source>
        <dbReference type="PROSITE" id="PS50883"/>
    </source>
</evidence>
<dbReference type="PANTHER" id="PTHR33121">
    <property type="entry name" value="CYCLIC DI-GMP PHOSPHODIESTERASE PDEF"/>
    <property type="match status" value="1"/>
</dbReference>
<feature type="domain" description="GGDEF" evidence="3">
    <location>
        <begin position="356"/>
        <end position="488"/>
    </location>
</feature>
<dbReference type="SUPFAM" id="SSF141868">
    <property type="entry name" value="EAL domain-like"/>
    <property type="match status" value="1"/>
</dbReference>
<accession>A0A420XL74</accession>
<name>A0A420XL74_9ACTN</name>